<feature type="compositionally biased region" description="Basic and acidic residues" evidence="10">
    <location>
        <begin position="975"/>
        <end position="986"/>
    </location>
</feature>
<evidence type="ECO:0000256" key="8">
    <source>
        <dbReference type="ARBA" id="ARBA00033282"/>
    </source>
</evidence>
<keyword evidence="14" id="KW-1185">Reference proteome</keyword>
<keyword evidence="7" id="KW-0896">Oogenesis</keyword>
<dbReference type="GO" id="GO:0043548">
    <property type="term" value="F:phosphatidylinositol 3-kinase binding"/>
    <property type="evidence" value="ECO:0007669"/>
    <property type="project" value="TreeGrafter"/>
</dbReference>
<feature type="domain" description="IRS-type PTB" evidence="12">
    <location>
        <begin position="140"/>
        <end position="247"/>
    </location>
</feature>
<dbReference type="PRINTS" id="PR00628">
    <property type="entry name" value="INSULINRSI"/>
</dbReference>
<evidence type="ECO:0000256" key="3">
    <source>
        <dbReference type="ARBA" id="ARBA00022553"/>
    </source>
</evidence>
<accession>A0A482XC52</accession>
<dbReference type="Proteomes" id="UP000291343">
    <property type="component" value="Unassembled WGS sequence"/>
</dbReference>
<comment type="function">
    <text evidence="9">Activates phosphatidylinositol 3-kinase when bound to the regulatory p85 subunit. May mediate the control of various cellular processes by insulin-like peptides. When phosphorylated by the insulin receptor binds specifically to various cellular proteins containing SH2 domains. Involved in control of cell proliferation, cell size, and body and organ growth throughout development. Also has a role in a signaling pathway controlling the physiological response required to endure periods of low nutrient conditions. Insulin/insulin-like growth factor (IGF) signaling pathway has a role in regulating aging and is necessary in the ovary for vitellogenic maturation.</text>
</comment>
<dbReference type="FunCoup" id="A0A482XC52">
    <property type="interactions" value="281"/>
</dbReference>
<feature type="compositionally biased region" description="Polar residues" evidence="10">
    <location>
        <begin position="785"/>
        <end position="809"/>
    </location>
</feature>
<evidence type="ECO:0000256" key="7">
    <source>
        <dbReference type="ARBA" id="ARBA00022943"/>
    </source>
</evidence>
<feature type="region of interest" description="Disordered" evidence="10">
    <location>
        <begin position="1"/>
        <end position="22"/>
    </location>
</feature>
<keyword evidence="4" id="KW-0341">Growth regulation</keyword>
<feature type="compositionally biased region" description="Basic and acidic residues" evidence="10">
    <location>
        <begin position="13"/>
        <end position="22"/>
    </location>
</feature>
<feature type="compositionally biased region" description="Low complexity" evidence="10">
    <location>
        <begin position="950"/>
        <end position="969"/>
    </location>
</feature>
<keyword evidence="3" id="KW-0597">Phosphoprotein</keyword>
<evidence type="ECO:0000256" key="5">
    <source>
        <dbReference type="ARBA" id="ARBA00022737"/>
    </source>
</evidence>
<dbReference type="PROSITE" id="PS51064">
    <property type="entry name" value="IRS_PTB"/>
    <property type="match status" value="1"/>
</dbReference>
<dbReference type="STRING" id="195883.A0A482XC52"/>
<dbReference type="SMART" id="SM00233">
    <property type="entry name" value="PH"/>
    <property type="match status" value="1"/>
</dbReference>
<dbReference type="SMART" id="SM00310">
    <property type="entry name" value="PTBI"/>
    <property type="match status" value="1"/>
</dbReference>
<feature type="region of interest" description="Disordered" evidence="10">
    <location>
        <begin position="413"/>
        <end position="451"/>
    </location>
</feature>
<dbReference type="PROSITE" id="PS50003">
    <property type="entry name" value="PH_DOMAIN"/>
    <property type="match status" value="1"/>
</dbReference>
<dbReference type="CDD" id="cd01204">
    <property type="entry name" value="PTB_IRS"/>
    <property type="match status" value="1"/>
</dbReference>
<feature type="compositionally biased region" description="Polar residues" evidence="10">
    <location>
        <begin position="413"/>
        <end position="435"/>
    </location>
</feature>
<evidence type="ECO:0000256" key="1">
    <source>
        <dbReference type="ARBA" id="ARBA00011440"/>
    </source>
</evidence>
<dbReference type="PANTHER" id="PTHR10614:SF13">
    <property type="entry name" value="INSULIN RECEPTOR SUBSTRATE 1"/>
    <property type="match status" value="1"/>
</dbReference>
<evidence type="ECO:0000256" key="10">
    <source>
        <dbReference type="SAM" id="MobiDB-lite"/>
    </source>
</evidence>
<dbReference type="PANTHER" id="PTHR10614">
    <property type="entry name" value="INSULIN RECEPTOR SUBSTRATE"/>
    <property type="match status" value="1"/>
</dbReference>
<evidence type="ECO:0000259" key="11">
    <source>
        <dbReference type="PROSITE" id="PS50003"/>
    </source>
</evidence>
<evidence type="ECO:0000256" key="9">
    <source>
        <dbReference type="ARBA" id="ARBA00046145"/>
    </source>
</evidence>
<feature type="region of interest" description="Disordered" evidence="10">
    <location>
        <begin position="949"/>
        <end position="1030"/>
    </location>
</feature>
<feature type="compositionally biased region" description="Low complexity" evidence="10">
    <location>
        <begin position="1198"/>
        <end position="1219"/>
    </location>
</feature>
<proteinExistence type="predicted"/>
<evidence type="ECO:0000256" key="4">
    <source>
        <dbReference type="ARBA" id="ARBA00022604"/>
    </source>
</evidence>
<dbReference type="GO" id="GO:0005886">
    <property type="term" value="C:plasma membrane"/>
    <property type="evidence" value="ECO:0007669"/>
    <property type="project" value="TreeGrafter"/>
</dbReference>
<dbReference type="EMBL" id="QKKF02012754">
    <property type="protein sequence ID" value="RZF43336.1"/>
    <property type="molecule type" value="Genomic_DNA"/>
</dbReference>
<protein>
    <recommendedName>
        <fullName evidence="2">Insulin receptor substrate 1</fullName>
    </recommendedName>
    <alternativeName>
        <fullName evidence="8">Protein chico</fullName>
    </alternativeName>
</protein>
<organism evidence="13 14">
    <name type="scientific">Laodelphax striatellus</name>
    <name type="common">Small brown planthopper</name>
    <name type="synonym">Delphax striatella</name>
    <dbReference type="NCBI Taxonomy" id="195883"/>
    <lineage>
        <taxon>Eukaryota</taxon>
        <taxon>Metazoa</taxon>
        <taxon>Ecdysozoa</taxon>
        <taxon>Arthropoda</taxon>
        <taxon>Hexapoda</taxon>
        <taxon>Insecta</taxon>
        <taxon>Pterygota</taxon>
        <taxon>Neoptera</taxon>
        <taxon>Paraneoptera</taxon>
        <taxon>Hemiptera</taxon>
        <taxon>Auchenorrhyncha</taxon>
        <taxon>Fulgoroidea</taxon>
        <taxon>Delphacidae</taxon>
        <taxon>Criomorphinae</taxon>
        <taxon>Laodelphax</taxon>
    </lineage>
</organism>
<feature type="region of interest" description="Disordered" evidence="10">
    <location>
        <begin position="1181"/>
        <end position="1233"/>
    </location>
</feature>
<dbReference type="InterPro" id="IPR039011">
    <property type="entry name" value="IRS"/>
</dbReference>
<dbReference type="OrthoDB" id="946068at2759"/>
<evidence type="ECO:0000256" key="6">
    <source>
        <dbReference type="ARBA" id="ARBA00022782"/>
    </source>
</evidence>
<dbReference type="SMR" id="A0A482XC52"/>
<evidence type="ECO:0000256" key="2">
    <source>
        <dbReference type="ARBA" id="ARBA00015710"/>
    </source>
</evidence>
<feature type="region of interest" description="Disordered" evidence="10">
    <location>
        <begin position="865"/>
        <end position="927"/>
    </location>
</feature>
<dbReference type="Pfam" id="PF02174">
    <property type="entry name" value="IRS"/>
    <property type="match status" value="1"/>
</dbReference>
<gene>
    <name evidence="13" type="ORF">LSTR_LSTR001597</name>
</gene>
<name>A0A482XC52_LAOST</name>
<dbReference type="SUPFAM" id="SSF50729">
    <property type="entry name" value="PH domain-like"/>
    <property type="match status" value="2"/>
</dbReference>
<dbReference type="GO" id="GO:0008286">
    <property type="term" value="P:insulin receptor signaling pathway"/>
    <property type="evidence" value="ECO:0007669"/>
    <property type="project" value="InterPro"/>
</dbReference>
<feature type="region of interest" description="Disordered" evidence="10">
    <location>
        <begin position="569"/>
        <end position="604"/>
    </location>
</feature>
<dbReference type="SMART" id="SM01244">
    <property type="entry name" value="IRS"/>
    <property type="match status" value="1"/>
</dbReference>
<dbReference type="GO" id="GO:0005158">
    <property type="term" value="F:insulin receptor binding"/>
    <property type="evidence" value="ECO:0007669"/>
    <property type="project" value="InterPro"/>
</dbReference>
<reference evidence="13 14" key="1">
    <citation type="journal article" date="2017" name="Gigascience">
        <title>Genome sequence of the small brown planthopper, Laodelphax striatellus.</title>
        <authorList>
            <person name="Zhu J."/>
            <person name="Jiang F."/>
            <person name="Wang X."/>
            <person name="Yang P."/>
            <person name="Bao Y."/>
            <person name="Zhao W."/>
            <person name="Wang W."/>
            <person name="Lu H."/>
            <person name="Wang Q."/>
            <person name="Cui N."/>
            <person name="Li J."/>
            <person name="Chen X."/>
            <person name="Luo L."/>
            <person name="Yu J."/>
            <person name="Kang L."/>
            <person name="Cui F."/>
        </authorList>
    </citation>
    <scope>NUCLEOTIDE SEQUENCE [LARGE SCALE GENOMIC DNA]</scope>
    <source>
        <strain evidence="13">Lst14</strain>
    </source>
</reference>
<dbReference type="Gene3D" id="2.30.29.30">
    <property type="entry name" value="Pleckstrin-homology domain (PH domain)/Phosphotyrosine-binding domain (PTB)"/>
    <property type="match status" value="2"/>
</dbReference>
<comment type="caution">
    <text evidence="13">The sequence shown here is derived from an EMBL/GenBank/DDBJ whole genome shotgun (WGS) entry which is preliminary data.</text>
</comment>
<keyword evidence="6" id="KW-0221">Differentiation</keyword>
<feature type="region of interest" description="Disordered" evidence="10">
    <location>
        <begin position="732"/>
        <end position="810"/>
    </location>
</feature>
<dbReference type="Pfam" id="PF00169">
    <property type="entry name" value="PH"/>
    <property type="match status" value="1"/>
</dbReference>
<feature type="region of interest" description="Disordered" evidence="10">
    <location>
        <begin position="285"/>
        <end position="344"/>
    </location>
</feature>
<evidence type="ECO:0000313" key="13">
    <source>
        <dbReference type="EMBL" id="RZF43336.1"/>
    </source>
</evidence>
<keyword evidence="5" id="KW-0677">Repeat</keyword>
<feature type="domain" description="PH" evidence="11">
    <location>
        <begin position="25"/>
        <end position="126"/>
    </location>
</feature>
<dbReference type="InParanoid" id="A0A482XC52"/>
<dbReference type="CDD" id="cd01257">
    <property type="entry name" value="PH_IRS"/>
    <property type="match status" value="1"/>
</dbReference>
<dbReference type="AlphaFoldDB" id="A0A482XC52"/>
<sequence>MSVKSWSSLGGGGDKEPPMRQSTDDIVKMGYLKKLKTMKRKYFVLRKDSAEASARLEYYDSEKKFRANNRPKRSITLKTCFNINRRNDTRQKWVIALYTKNDCFCLVLESDAELEDWLKKLLTLQHGEDIPDGEPPRPTFEHVWQVVVQKKELGHSKNILGPYHLCLTDKTLSLVKMGPNSEKSEPIEFSLHSIRRCGELESFFYLELGQMAVTGAGNLWMQTEDNNIAQNMHAAILSACKRNSQKDLAPKARHRSSSATEASKPITVNLRWSAAHPGLVGVGRERCASMPSRPRTSSEGGHRCPPFARPSSIYNSYSPQMTDLSPVSPEREGLTDSSLSMEGDGMEFAEGSWHGRDCENRLGHSLTPEEPVILEESNEDCMRWPSGEEERTNNSLRERSLCLQIQNNNLHYRKISPNNPSGFKPSSPSQASLSDVYSPPCGSSPLETSSAYMPMSPGERGMTGVRAGGAHSANHSRGCSLAEEGYVPMAPSIHDDGYVDMDIHGRSNRNLSEHFRDGELSASSSCSITSGTPSTDIRFPEYTLEKMYYFVWRRTDMLNQSECQQRTRAFSVGSRCPRLPPENTLPPSRRALSSSHSSVEPSEDLMEIDFSKNNKRRTRYFKKPSSSERLSVPPNGSVTSSVASSYSTAEGSSYMDMSPRASPKLIEQAATSDYVQASSPKTHDFKFGRSPPLTSSSPPVIGFSSVLGQVPEGETGFIEPRPVDQVRLFHLGRSPPTAASPLRRARSPSEPEEGAYMQMQPVETKSVVAKTSRPRVDSFPVAETSKPSNAPKTSSLPIKTTVNSNTPHSLKSIKDEQCSCSDVNALKRKSSSVEDNNNTKMMITRTAPMEVPMQRSNDDYVQMAPDGRSVRRVSLDNGSGSSRNEDYMNMTPGNGNGKHQNRNGRKDRTRFNSQPIAIRPTTCGGGAAAPSMATYNGVRKLSSGTPPKVPSYLGLSSGSSPSSSPYSSLSRRRSKADGLARSESRESNGGGLSTPDTGASTPIFRISLNSPISPNGPAVPSSSSFDSASKCPVNATNGSVRISYQQPSSSDQSDYINYNPSREVSSSYDDYMPMHPGKPPEPVRKISAPPLFASASACAAPVVDDVVADLGGLVIAANSDCSTIVESPAEPAAAASERQNGHALAEACSLPPPPSDRLCPTCPQPPPIAEKELIYASLDLVKPEDGGGGGRQGTDLRNQSSTSSASTPSPNPQQNSSTATFTYAEIDFSKNIH</sequence>
<dbReference type="GO" id="GO:0048477">
    <property type="term" value="P:oogenesis"/>
    <property type="evidence" value="ECO:0007669"/>
    <property type="project" value="UniProtKB-KW"/>
</dbReference>
<feature type="region of interest" description="Disordered" evidence="10">
    <location>
        <begin position="619"/>
        <end position="644"/>
    </location>
</feature>
<feature type="compositionally biased region" description="Polar residues" evidence="10">
    <location>
        <begin position="312"/>
        <end position="325"/>
    </location>
</feature>
<comment type="subunit">
    <text evidence="1">Bindings to phosphatidylinositol 3-kinase and SHP2.</text>
</comment>
<evidence type="ECO:0000313" key="14">
    <source>
        <dbReference type="Proteomes" id="UP000291343"/>
    </source>
</evidence>
<evidence type="ECO:0000259" key="12">
    <source>
        <dbReference type="PROSITE" id="PS51064"/>
    </source>
</evidence>
<dbReference type="InterPro" id="IPR001849">
    <property type="entry name" value="PH_domain"/>
</dbReference>
<dbReference type="InterPro" id="IPR002404">
    <property type="entry name" value="IRS_PTB"/>
</dbReference>
<dbReference type="GO" id="GO:0005829">
    <property type="term" value="C:cytosol"/>
    <property type="evidence" value="ECO:0007669"/>
    <property type="project" value="TreeGrafter"/>
</dbReference>
<dbReference type="InterPro" id="IPR011993">
    <property type="entry name" value="PH-like_dom_sf"/>
</dbReference>
<feature type="compositionally biased region" description="Low complexity" evidence="10">
    <location>
        <begin position="585"/>
        <end position="598"/>
    </location>
</feature>